<evidence type="ECO:0000313" key="8">
    <source>
        <dbReference type="EMBL" id="GED22325.1"/>
    </source>
</evidence>
<dbReference type="RefSeq" id="WP_141318941.1">
    <property type="nucleotide sequence ID" value="NZ_BJOC01000018.1"/>
</dbReference>
<reference evidence="8 9" key="1">
    <citation type="submission" date="2019-06" db="EMBL/GenBank/DDBJ databases">
        <title>Whole genome shotgun sequence of Halomonas halmophila NBRC 15537.</title>
        <authorList>
            <person name="Hosoyama A."/>
            <person name="Uohara A."/>
            <person name="Ohji S."/>
            <person name="Ichikawa N."/>
        </authorList>
    </citation>
    <scope>NUCLEOTIDE SEQUENCE [LARGE SCALE GENOMIC DNA]</scope>
    <source>
        <strain evidence="8 9">NBRC 15537</strain>
    </source>
</reference>
<evidence type="ECO:0000256" key="3">
    <source>
        <dbReference type="ARBA" id="ARBA00022475"/>
    </source>
</evidence>
<feature type="transmembrane region" description="Helical" evidence="7">
    <location>
        <begin position="265"/>
        <end position="286"/>
    </location>
</feature>
<keyword evidence="4 7" id="KW-0812">Transmembrane</keyword>
<name>A0A4Y4F106_9GAMM</name>
<comment type="caution">
    <text evidence="8">The sequence shown here is derived from an EMBL/GenBank/DDBJ whole genome shotgun (WGS) entry which is preliminary data.</text>
</comment>
<accession>A0A4Y4F106</accession>
<comment type="subcellular location">
    <subcellularLocation>
        <location evidence="1">Cell membrane</location>
        <topology evidence="1">Multi-pass membrane protein</topology>
    </subcellularLocation>
</comment>
<keyword evidence="3" id="KW-1003">Cell membrane</keyword>
<feature type="transmembrane region" description="Helical" evidence="7">
    <location>
        <begin position="191"/>
        <end position="212"/>
    </location>
</feature>
<gene>
    <name evidence="8" type="ORF">HHA01_13020</name>
</gene>
<evidence type="ECO:0000256" key="2">
    <source>
        <dbReference type="ARBA" id="ARBA00006386"/>
    </source>
</evidence>
<dbReference type="InterPro" id="IPR005524">
    <property type="entry name" value="DUF318"/>
</dbReference>
<evidence type="ECO:0000313" key="9">
    <source>
        <dbReference type="Proteomes" id="UP000319812"/>
    </source>
</evidence>
<evidence type="ECO:0008006" key="10">
    <source>
        <dbReference type="Google" id="ProtNLM"/>
    </source>
</evidence>
<dbReference type="AlphaFoldDB" id="A0A4Y4F106"/>
<evidence type="ECO:0000256" key="7">
    <source>
        <dbReference type="SAM" id="Phobius"/>
    </source>
</evidence>
<evidence type="ECO:0000256" key="5">
    <source>
        <dbReference type="ARBA" id="ARBA00022989"/>
    </source>
</evidence>
<dbReference type="PANTHER" id="PTHR42775:SF1">
    <property type="entry name" value="PERMEASE RV2963-RELATED"/>
    <property type="match status" value="1"/>
</dbReference>
<sequence length="318" mass="33627">MKGRIPLVWGVTVALWVGSALWPEANGDLIRSVLAELIKLLPLIVFVALLSGWLAGSRLADRCRDTLNSRPWRAIVLASLIGSVTPVCGIASVPLIAALLRQGVPIAAAMAFWLSAPVTDPGMLVLTAGILGWPFALGKLLAALMLGLVAGAVTQGLVLRHPERHWVRREVMVTDAASCDPRQRSSFLTEAVSTFTMVLRWLTLALTIEALVRTSFGEAGYAVLSTVDSLWAVPLAVLVGGPLYIEGYAALPLLRGLIDMGLTPGAAMAFLISGAAISLYSAIAVWSLMRPIAFGLYLSLGIVGALVAGWVTDGLLAW</sequence>
<feature type="transmembrane region" description="Helical" evidence="7">
    <location>
        <begin position="293"/>
        <end position="312"/>
    </location>
</feature>
<dbReference type="InterPro" id="IPR053166">
    <property type="entry name" value="UPF0718_permease"/>
</dbReference>
<evidence type="ECO:0000256" key="4">
    <source>
        <dbReference type="ARBA" id="ARBA00022692"/>
    </source>
</evidence>
<keyword evidence="6 7" id="KW-0472">Membrane</keyword>
<dbReference type="OrthoDB" id="9777774at2"/>
<dbReference type="PANTHER" id="PTHR42775">
    <property type="entry name" value="PERMEASE RV2963-RELATED"/>
    <property type="match status" value="1"/>
</dbReference>
<dbReference type="EMBL" id="BJOC01000018">
    <property type="protein sequence ID" value="GED22325.1"/>
    <property type="molecule type" value="Genomic_DNA"/>
</dbReference>
<evidence type="ECO:0000256" key="1">
    <source>
        <dbReference type="ARBA" id="ARBA00004651"/>
    </source>
</evidence>
<comment type="similarity">
    <text evidence="2">Belongs to the UPF0718 family.</text>
</comment>
<feature type="transmembrane region" description="Helical" evidence="7">
    <location>
        <begin position="37"/>
        <end position="55"/>
    </location>
</feature>
<feature type="transmembrane region" description="Helical" evidence="7">
    <location>
        <begin position="219"/>
        <end position="245"/>
    </location>
</feature>
<feature type="transmembrane region" description="Helical" evidence="7">
    <location>
        <begin position="140"/>
        <end position="159"/>
    </location>
</feature>
<feature type="transmembrane region" description="Helical" evidence="7">
    <location>
        <begin position="106"/>
        <end position="133"/>
    </location>
</feature>
<organism evidence="8 9">
    <name type="scientific">Halomonas halmophila</name>
    <dbReference type="NCBI Taxonomy" id="252"/>
    <lineage>
        <taxon>Bacteria</taxon>
        <taxon>Pseudomonadati</taxon>
        <taxon>Pseudomonadota</taxon>
        <taxon>Gammaproteobacteria</taxon>
        <taxon>Oceanospirillales</taxon>
        <taxon>Halomonadaceae</taxon>
        <taxon>Halomonas</taxon>
    </lineage>
</organism>
<proteinExistence type="inferred from homology"/>
<evidence type="ECO:0000256" key="6">
    <source>
        <dbReference type="ARBA" id="ARBA00023136"/>
    </source>
</evidence>
<keyword evidence="9" id="KW-1185">Reference proteome</keyword>
<feature type="transmembrane region" description="Helical" evidence="7">
    <location>
        <begin position="75"/>
        <end position="100"/>
    </location>
</feature>
<keyword evidence="5 7" id="KW-1133">Transmembrane helix</keyword>
<protein>
    <recommendedName>
        <fullName evidence="10">Permease</fullName>
    </recommendedName>
</protein>
<dbReference type="GO" id="GO:0005886">
    <property type="term" value="C:plasma membrane"/>
    <property type="evidence" value="ECO:0007669"/>
    <property type="project" value="UniProtKB-SubCell"/>
</dbReference>
<dbReference type="Pfam" id="PF03773">
    <property type="entry name" value="ArsP_1"/>
    <property type="match status" value="1"/>
</dbReference>
<dbReference type="Proteomes" id="UP000319812">
    <property type="component" value="Unassembled WGS sequence"/>
</dbReference>